<evidence type="ECO:0000313" key="2">
    <source>
        <dbReference type="Proteomes" id="UP000031014"/>
    </source>
</evidence>
<gene>
    <name evidence="1" type="ORF">SAMD00020551_0212</name>
</gene>
<evidence type="ECO:0000313" key="1">
    <source>
        <dbReference type="EMBL" id="GAM12093.1"/>
    </source>
</evidence>
<organism evidence="1 2">
    <name type="scientific">Mesobacillus selenatarsenatis (strain DSM 18680 / JCM 14380 / FERM P-15431 / SF-1)</name>
    <dbReference type="NCBI Taxonomy" id="1321606"/>
    <lineage>
        <taxon>Bacteria</taxon>
        <taxon>Bacillati</taxon>
        <taxon>Bacillota</taxon>
        <taxon>Bacilli</taxon>
        <taxon>Bacillales</taxon>
        <taxon>Bacillaceae</taxon>
        <taxon>Mesobacillus</taxon>
    </lineage>
</organism>
<comment type="caution">
    <text evidence="1">The sequence shown here is derived from an EMBL/GenBank/DDBJ whole genome shotgun (WGS) entry which is preliminary data.</text>
</comment>
<keyword evidence="2" id="KW-1185">Reference proteome</keyword>
<dbReference type="Proteomes" id="UP000031014">
    <property type="component" value="Unassembled WGS sequence"/>
</dbReference>
<dbReference type="EMBL" id="BASE01000005">
    <property type="protein sequence ID" value="GAM12093.1"/>
    <property type="molecule type" value="Genomic_DNA"/>
</dbReference>
<reference evidence="1 2" key="1">
    <citation type="submission" date="2013-06" db="EMBL/GenBank/DDBJ databases">
        <title>Whole genome shotgun sequence of Bacillus selenatarsenatis SF-1.</title>
        <authorList>
            <person name="Kuroda M."/>
            <person name="Sei K."/>
            <person name="Yamashita M."/>
            <person name="Ike M."/>
        </authorList>
    </citation>
    <scope>NUCLEOTIDE SEQUENCE [LARGE SCALE GENOMIC DNA]</scope>
    <source>
        <strain evidence="1 2">SF-1</strain>
    </source>
</reference>
<protein>
    <submittedName>
        <fullName evidence="1">Uncharacterized protein</fullName>
    </submittedName>
</protein>
<name>A0A0A8WWU6_MESS1</name>
<dbReference type="AlphaFoldDB" id="A0A0A8WWU6"/>
<sequence length="52" mass="6245">MLEEKLSEVRATSDRFTGKRRKAVRTRKCYIHFDETLFNPAILRSLRVEKFT</sequence>
<proteinExistence type="predicted"/>
<accession>A0A0A8WWU6</accession>
<dbReference type="STRING" id="1321606.SAMD00020551_0212"/>